<dbReference type="EMBL" id="CAXHTA020000005">
    <property type="protein sequence ID" value="CAL5221748.1"/>
    <property type="molecule type" value="Genomic_DNA"/>
</dbReference>
<gene>
    <name evidence="2" type="primary">g3999</name>
    <name evidence="2" type="ORF">VP750_LOCUS3407</name>
</gene>
<organism evidence="2 3">
    <name type="scientific">Coccomyxa viridis</name>
    <dbReference type="NCBI Taxonomy" id="1274662"/>
    <lineage>
        <taxon>Eukaryota</taxon>
        <taxon>Viridiplantae</taxon>
        <taxon>Chlorophyta</taxon>
        <taxon>core chlorophytes</taxon>
        <taxon>Trebouxiophyceae</taxon>
        <taxon>Trebouxiophyceae incertae sedis</taxon>
        <taxon>Coccomyxaceae</taxon>
        <taxon>Coccomyxa</taxon>
    </lineage>
</organism>
<accession>A0ABP1FP51</accession>
<reference evidence="2 3" key="1">
    <citation type="submission" date="2024-06" db="EMBL/GenBank/DDBJ databases">
        <authorList>
            <person name="Kraege A."/>
            <person name="Thomma B."/>
        </authorList>
    </citation>
    <scope>NUCLEOTIDE SEQUENCE [LARGE SCALE GENOMIC DNA]</scope>
</reference>
<keyword evidence="1" id="KW-0732">Signal</keyword>
<proteinExistence type="predicted"/>
<protein>
    <submittedName>
        <fullName evidence="2">G3999 protein</fullName>
    </submittedName>
</protein>
<sequence>MHLWLCAQLSKAALLRIAHGLAAALQPWMSHLECSSCGSRTATLWCEGRSCRETTGRDCSGTFQVKDHAFPSLRSWTVQAAEQS</sequence>
<comment type="caution">
    <text evidence="2">The sequence shown here is derived from an EMBL/GenBank/DDBJ whole genome shotgun (WGS) entry which is preliminary data.</text>
</comment>
<name>A0ABP1FP51_9CHLO</name>
<evidence type="ECO:0000256" key="1">
    <source>
        <dbReference type="SAM" id="SignalP"/>
    </source>
</evidence>
<evidence type="ECO:0000313" key="2">
    <source>
        <dbReference type="EMBL" id="CAL5221748.1"/>
    </source>
</evidence>
<dbReference type="Proteomes" id="UP001497392">
    <property type="component" value="Unassembled WGS sequence"/>
</dbReference>
<evidence type="ECO:0000313" key="3">
    <source>
        <dbReference type="Proteomes" id="UP001497392"/>
    </source>
</evidence>
<feature type="signal peptide" evidence="1">
    <location>
        <begin position="1"/>
        <end position="24"/>
    </location>
</feature>
<feature type="chain" id="PRO_5045240830" evidence="1">
    <location>
        <begin position="25"/>
        <end position="84"/>
    </location>
</feature>
<keyword evidence="3" id="KW-1185">Reference proteome</keyword>